<dbReference type="InterPro" id="IPR025943">
    <property type="entry name" value="Sigma_54_int_dom_ATP-bd_2"/>
</dbReference>
<keyword evidence="4" id="KW-0238">DNA-binding</keyword>
<evidence type="ECO:0000313" key="8">
    <source>
        <dbReference type="Proteomes" id="UP000186657"/>
    </source>
</evidence>
<evidence type="ECO:0000256" key="1">
    <source>
        <dbReference type="ARBA" id="ARBA00022741"/>
    </source>
</evidence>
<dbReference type="FunFam" id="3.40.50.300:FF:000006">
    <property type="entry name" value="DNA-binding transcriptional regulator NtrC"/>
    <property type="match status" value="1"/>
</dbReference>
<dbReference type="SUPFAM" id="SSF52540">
    <property type="entry name" value="P-loop containing nucleoside triphosphate hydrolases"/>
    <property type="match status" value="1"/>
</dbReference>
<dbReference type="SUPFAM" id="SSF55781">
    <property type="entry name" value="GAF domain-like"/>
    <property type="match status" value="1"/>
</dbReference>
<dbReference type="Gene3D" id="3.40.50.300">
    <property type="entry name" value="P-loop containing nucleotide triphosphate hydrolases"/>
    <property type="match status" value="1"/>
</dbReference>
<keyword evidence="2" id="KW-0067">ATP-binding</keyword>
<feature type="domain" description="Sigma-54 factor interaction" evidence="6">
    <location>
        <begin position="214"/>
        <end position="442"/>
    </location>
</feature>
<keyword evidence="5" id="KW-0804">Transcription</keyword>
<dbReference type="InterPro" id="IPR003018">
    <property type="entry name" value="GAF"/>
</dbReference>
<protein>
    <recommendedName>
        <fullName evidence="6">Sigma-54 factor interaction domain-containing protein</fullName>
    </recommendedName>
</protein>
<dbReference type="PROSITE" id="PS00676">
    <property type="entry name" value="SIGMA54_INTERACT_2"/>
    <property type="match status" value="1"/>
</dbReference>
<dbReference type="Pfam" id="PF13185">
    <property type="entry name" value="GAF_2"/>
    <property type="match status" value="1"/>
</dbReference>
<dbReference type="InterPro" id="IPR003593">
    <property type="entry name" value="AAA+_ATPase"/>
</dbReference>
<keyword evidence="8" id="KW-1185">Reference proteome</keyword>
<dbReference type="InterPro" id="IPR027417">
    <property type="entry name" value="P-loop_NTPase"/>
</dbReference>
<dbReference type="SMART" id="SM00382">
    <property type="entry name" value="AAA"/>
    <property type="match status" value="1"/>
</dbReference>
<dbReference type="PROSITE" id="PS50045">
    <property type="entry name" value="SIGMA54_INTERACT_4"/>
    <property type="match status" value="1"/>
</dbReference>
<reference evidence="7 8" key="1">
    <citation type="submission" date="2016-10" db="EMBL/GenBank/DDBJ databases">
        <title>Comparative genomics uncovers the prolific and rare metabolic potential of the cyanobacterial genus Moorea.</title>
        <authorList>
            <person name="Leao T."/>
            <person name="Castelao G."/>
            <person name="Korobeynikov A."/>
            <person name="Monroe E.A."/>
            <person name="Podell S."/>
            <person name="Glukhov E."/>
            <person name="Allen E."/>
            <person name="Gerwick W.H."/>
            <person name="Gerwick L."/>
        </authorList>
    </citation>
    <scope>NUCLEOTIDE SEQUENCE [LARGE SCALE GENOMIC DNA]</scope>
    <source>
        <strain evidence="7 8">PNG5-198</strain>
    </source>
</reference>
<evidence type="ECO:0000313" key="7">
    <source>
        <dbReference type="EMBL" id="OLT61808.1"/>
    </source>
</evidence>
<gene>
    <name evidence="7" type="ORF">BJP37_25050</name>
</gene>
<dbReference type="InterPro" id="IPR025662">
    <property type="entry name" value="Sigma_54_int_dom_ATP-bd_1"/>
</dbReference>
<dbReference type="InterPro" id="IPR029016">
    <property type="entry name" value="GAF-like_dom_sf"/>
</dbReference>
<evidence type="ECO:0000256" key="2">
    <source>
        <dbReference type="ARBA" id="ARBA00022840"/>
    </source>
</evidence>
<dbReference type="CDD" id="cd00009">
    <property type="entry name" value="AAA"/>
    <property type="match status" value="1"/>
</dbReference>
<dbReference type="GO" id="GO:0003677">
    <property type="term" value="F:DNA binding"/>
    <property type="evidence" value="ECO:0007669"/>
    <property type="project" value="UniProtKB-KW"/>
</dbReference>
<evidence type="ECO:0000256" key="4">
    <source>
        <dbReference type="ARBA" id="ARBA00023125"/>
    </source>
</evidence>
<dbReference type="Pfam" id="PF25601">
    <property type="entry name" value="AAA_lid_14"/>
    <property type="match status" value="1"/>
</dbReference>
<dbReference type="GO" id="GO:0005524">
    <property type="term" value="F:ATP binding"/>
    <property type="evidence" value="ECO:0007669"/>
    <property type="project" value="UniProtKB-KW"/>
</dbReference>
<dbReference type="PANTHER" id="PTHR32071">
    <property type="entry name" value="TRANSCRIPTIONAL REGULATORY PROTEIN"/>
    <property type="match status" value="1"/>
</dbReference>
<dbReference type="InterPro" id="IPR009057">
    <property type="entry name" value="Homeodomain-like_sf"/>
</dbReference>
<evidence type="ECO:0000256" key="5">
    <source>
        <dbReference type="ARBA" id="ARBA00023163"/>
    </source>
</evidence>
<name>A0A1U7N786_9CYAN</name>
<organism evidence="7 8">
    <name type="scientific">Moorena bouillonii PNG</name>
    <dbReference type="NCBI Taxonomy" id="568701"/>
    <lineage>
        <taxon>Bacteria</taxon>
        <taxon>Bacillati</taxon>
        <taxon>Cyanobacteriota</taxon>
        <taxon>Cyanophyceae</taxon>
        <taxon>Coleofasciculales</taxon>
        <taxon>Coleofasciculaceae</taxon>
        <taxon>Moorena</taxon>
    </lineage>
</organism>
<dbReference type="Proteomes" id="UP000186657">
    <property type="component" value="Unassembled WGS sequence"/>
</dbReference>
<evidence type="ECO:0000256" key="3">
    <source>
        <dbReference type="ARBA" id="ARBA00023015"/>
    </source>
</evidence>
<comment type="caution">
    <text evidence="7">The sequence shown here is derived from an EMBL/GenBank/DDBJ whole genome shotgun (WGS) entry which is preliminary data.</text>
</comment>
<dbReference type="InterPro" id="IPR002078">
    <property type="entry name" value="Sigma_54_int"/>
</dbReference>
<evidence type="ECO:0000259" key="6">
    <source>
        <dbReference type="PROSITE" id="PS50045"/>
    </source>
</evidence>
<sequence>MRYGPICSSIGRIIVGGATLSKPGWLPQLIPALRAVLAGGSDPAEMLRLILDAAVEQTGANRGVFVEVAPDEALDFRVWHRMKPESMTGPTGDFSRSIFRDVIRHKRAVLLDNAAETERYADVESVRALRLISILCVPLETGDQVGGIVHLESTTPGHFTGEHKSLVEAMLEAAGPAYGALRAGSAVLEERDALRSSLEQERCDAGNVWTFTRFVGRAPVVRKLEEQVQKAARSRFPVLITGETGTGKGIIARVLHHQGATANGPFVTVFCPSLEKGLIESELFGHVRGAFTGADQDRQGKLAAAEGGTLFLDEIGELPAYVQPKLLRLLQEKTYERVGETRERTADVRIVAATHRDLEQEIEQGRFRRDLFERLNFLPLRSPALRERPEDIPLLLRDALDRIDGGRWIDWNQDVAETLASLDHLWPGNVREIEQIAARLSIEDHTGPLDWPTLRNVLDVKEDAPTTPESSESDHLDKGLPELMRRTERQWLQRALAQYPDLSRKALADRLKISETTLYQKLKTHGLT</sequence>
<proteinExistence type="predicted"/>
<dbReference type="EMBL" id="MKZS01000001">
    <property type="protein sequence ID" value="OLT61808.1"/>
    <property type="molecule type" value="Genomic_DNA"/>
</dbReference>
<keyword evidence="1" id="KW-0547">Nucleotide-binding</keyword>
<dbReference type="GO" id="GO:0006355">
    <property type="term" value="P:regulation of DNA-templated transcription"/>
    <property type="evidence" value="ECO:0007669"/>
    <property type="project" value="InterPro"/>
</dbReference>
<dbReference type="Pfam" id="PF00158">
    <property type="entry name" value="Sigma54_activat"/>
    <property type="match status" value="1"/>
</dbReference>
<keyword evidence="3" id="KW-0805">Transcription regulation</keyword>
<dbReference type="PROSITE" id="PS00675">
    <property type="entry name" value="SIGMA54_INTERACT_1"/>
    <property type="match status" value="1"/>
</dbReference>
<dbReference type="Gene3D" id="3.30.450.40">
    <property type="match status" value="1"/>
</dbReference>
<dbReference type="Gene3D" id="1.10.10.60">
    <property type="entry name" value="Homeodomain-like"/>
    <property type="match status" value="1"/>
</dbReference>
<dbReference type="SUPFAM" id="SSF46689">
    <property type="entry name" value="Homeodomain-like"/>
    <property type="match status" value="1"/>
</dbReference>
<accession>A0A1U7N786</accession>
<dbReference type="InterPro" id="IPR058031">
    <property type="entry name" value="AAA_lid_NorR"/>
</dbReference>
<dbReference type="AlphaFoldDB" id="A0A1U7N786"/>
<dbReference type="RefSeq" id="WP_075903256.1">
    <property type="nucleotide sequence ID" value="NZ_MKZS01000001.1"/>
</dbReference>
<dbReference type="Gene3D" id="1.10.8.60">
    <property type="match status" value="1"/>
</dbReference>